<dbReference type="EMBL" id="JAFEMO010000006">
    <property type="protein sequence ID" value="KAH7568670.1"/>
    <property type="molecule type" value="Genomic_DNA"/>
</dbReference>
<evidence type="ECO:0000313" key="8">
    <source>
        <dbReference type="EMBL" id="KAH7568670.1"/>
    </source>
</evidence>
<evidence type="ECO:0000256" key="1">
    <source>
        <dbReference type="ARBA" id="ARBA00004613"/>
    </source>
</evidence>
<dbReference type="PANTHER" id="PTHR45650:SF3">
    <property type="entry name" value="OS01G0748500 PROTEIN"/>
    <property type="match status" value="1"/>
</dbReference>
<evidence type="ECO:0000256" key="3">
    <source>
        <dbReference type="ARBA" id="ARBA00022525"/>
    </source>
</evidence>
<sequence length="567" mass="63340">MENEREVWHSRVFLALVMLNLQYYFAKGEPQVPCYFIFGDSLADSGNNNHLITLARSNFLPYGIDFPTGSTGRFTNGRTVFDMIGELLGLKAYLPPFSSAFTHDILRGVNYASGTAGILEETGKEMGDNISFNIQILHHRCIVSHIIARLRSSNLYNDTAAQHLNKCLYTVVIGSNDYINNYFMPQYYPSSHLFTPQQFADLLIQDYSRQIMSLYDLGGRKFALFGVGNIGCTPNAINSYPTNGSGCVEEMNSAVQFFNEGLKSLVDEFNFSLTDAKFMFVNVSGLQSSNDSTSAEGLGFENYIPPFATAKGVEILKGVNYASGSAGILDETGKNQGVCISLKKQVANHQTTVSHIVELLGSNKTANEHLNKCLYSFNIGDNDYINNYFVPQFFNSSKLYTPEEYAQLLINQFLDQIRTIYKQGGRKMYIVGVGLIGCTPNATLYYGTNGSLCVNEMNMVASLFNKHQRSAVDRLNKEFIDAKFVYINQMNMMSKLSSSPAAERENGLCVPDKSPCKNRNEFEFWDAFHLTEVVNMVTANKTLNTMDPSESYPINILRLAQFANPKC</sequence>
<dbReference type="InterPro" id="IPR036514">
    <property type="entry name" value="SGNH_hydro_sf"/>
</dbReference>
<comment type="similarity">
    <text evidence="2">Belongs to the 'GDSL' lipolytic enzyme family.</text>
</comment>
<keyword evidence="4" id="KW-0732">Signal</keyword>
<keyword evidence="6" id="KW-0442">Lipid degradation</keyword>
<keyword evidence="9" id="KW-1185">Reference proteome</keyword>
<evidence type="ECO:0000256" key="4">
    <source>
        <dbReference type="ARBA" id="ARBA00022729"/>
    </source>
</evidence>
<dbReference type="CDD" id="cd01837">
    <property type="entry name" value="SGNH_plant_lipase_like"/>
    <property type="match status" value="1"/>
</dbReference>
<dbReference type="Pfam" id="PF00657">
    <property type="entry name" value="Lipase_GDSL"/>
    <property type="match status" value="2"/>
</dbReference>
<evidence type="ECO:0000256" key="5">
    <source>
        <dbReference type="ARBA" id="ARBA00022801"/>
    </source>
</evidence>
<dbReference type="InterPro" id="IPR035669">
    <property type="entry name" value="SGNH_plant_lipase-like"/>
</dbReference>
<comment type="subcellular location">
    <subcellularLocation>
        <location evidence="1">Secreted</location>
    </subcellularLocation>
</comment>
<dbReference type="Gene3D" id="3.40.50.1110">
    <property type="entry name" value="SGNH hydrolase"/>
    <property type="match status" value="2"/>
</dbReference>
<evidence type="ECO:0000256" key="6">
    <source>
        <dbReference type="ARBA" id="ARBA00022963"/>
    </source>
</evidence>
<reference evidence="8 9" key="1">
    <citation type="submission" date="2021-02" db="EMBL/GenBank/DDBJ databases">
        <title>Plant Genome Project.</title>
        <authorList>
            <person name="Zhang R.-G."/>
        </authorList>
    </citation>
    <scope>NUCLEOTIDE SEQUENCE [LARGE SCALE GENOMIC DNA]</scope>
    <source>
        <tissue evidence="8">Leaves</tissue>
    </source>
</reference>
<evidence type="ECO:0000256" key="2">
    <source>
        <dbReference type="ARBA" id="ARBA00008668"/>
    </source>
</evidence>
<protein>
    <recommendedName>
        <fullName evidence="10">GDSL esterase/lipase</fullName>
    </recommendedName>
</protein>
<evidence type="ECO:0000256" key="7">
    <source>
        <dbReference type="ARBA" id="ARBA00023098"/>
    </source>
</evidence>
<keyword evidence="5" id="KW-0378">Hydrolase</keyword>
<accession>A0ABQ8HWC9</accession>
<keyword evidence="7" id="KW-0443">Lipid metabolism</keyword>
<evidence type="ECO:0000313" key="9">
    <source>
        <dbReference type="Proteomes" id="UP000827721"/>
    </source>
</evidence>
<dbReference type="InterPro" id="IPR001087">
    <property type="entry name" value="GDSL"/>
</dbReference>
<dbReference type="PANTHER" id="PTHR45650">
    <property type="entry name" value="GDSL-LIKE LIPASE/ACYLHYDROLASE-RELATED"/>
    <property type="match status" value="1"/>
</dbReference>
<dbReference type="InterPro" id="IPR051238">
    <property type="entry name" value="GDSL_esterase/lipase"/>
</dbReference>
<organism evidence="8 9">
    <name type="scientific">Xanthoceras sorbifolium</name>
    <dbReference type="NCBI Taxonomy" id="99658"/>
    <lineage>
        <taxon>Eukaryota</taxon>
        <taxon>Viridiplantae</taxon>
        <taxon>Streptophyta</taxon>
        <taxon>Embryophyta</taxon>
        <taxon>Tracheophyta</taxon>
        <taxon>Spermatophyta</taxon>
        <taxon>Magnoliopsida</taxon>
        <taxon>eudicotyledons</taxon>
        <taxon>Gunneridae</taxon>
        <taxon>Pentapetalae</taxon>
        <taxon>rosids</taxon>
        <taxon>malvids</taxon>
        <taxon>Sapindales</taxon>
        <taxon>Sapindaceae</taxon>
        <taxon>Xanthoceroideae</taxon>
        <taxon>Xanthoceras</taxon>
    </lineage>
</organism>
<gene>
    <name evidence="8" type="ORF">JRO89_XS06G0030400</name>
</gene>
<name>A0ABQ8HWC9_9ROSI</name>
<comment type="caution">
    <text evidence="8">The sequence shown here is derived from an EMBL/GenBank/DDBJ whole genome shotgun (WGS) entry which is preliminary data.</text>
</comment>
<dbReference type="Proteomes" id="UP000827721">
    <property type="component" value="Unassembled WGS sequence"/>
</dbReference>
<keyword evidence="3" id="KW-0964">Secreted</keyword>
<evidence type="ECO:0008006" key="10">
    <source>
        <dbReference type="Google" id="ProtNLM"/>
    </source>
</evidence>
<proteinExistence type="inferred from homology"/>